<dbReference type="Pfam" id="PF20234">
    <property type="entry name" value="DUF6591"/>
    <property type="match status" value="1"/>
</dbReference>
<reference evidence="3" key="2">
    <citation type="journal article" date="2021" name="PeerJ">
        <title>Extensive microbial diversity within the chicken gut microbiome revealed by metagenomics and culture.</title>
        <authorList>
            <person name="Gilroy R."/>
            <person name="Ravi A."/>
            <person name="Getino M."/>
            <person name="Pursley I."/>
            <person name="Horton D.L."/>
            <person name="Alikhan N.F."/>
            <person name="Baker D."/>
            <person name="Gharbi K."/>
            <person name="Hall N."/>
            <person name="Watson M."/>
            <person name="Adriaenssens E.M."/>
            <person name="Foster-Nyarko E."/>
            <person name="Jarju S."/>
            <person name="Secka A."/>
            <person name="Antonio M."/>
            <person name="Oren A."/>
            <person name="Chaudhuri R.R."/>
            <person name="La Ragione R."/>
            <person name="Hildebrand F."/>
            <person name="Pallen M.J."/>
        </authorList>
    </citation>
    <scope>NUCLEOTIDE SEQUENCE</scope>
    <source>
        <strain evidence="3">CHK157-1446</strain>
    </source>
</reference>
<accession>A0A9D1ENV6</accession>
<evidence type="ECO:0000259" key="2">
    <source>
        <dbReference type="Pfam" id="PF20234"/>
    </source>
</evidence>
<dbReference type="PROSITE" id="PS51257">
    <property type="entry name" value="PROKAR_LIPOPROTEIN"/>
    <property type="match status" value="1"/>
</dbReference>
<evidence type="ECO:0000256" key="1">
    <source>
        <dbReference type="SAM" id="SignalP"/>
    </source>
</evidence>
<gene>
    <name evidence="3" type="ORF">IAD01_05845</name>
</gene>
<evidence type="ECO:0000313" key="3">
    <source>
        <dbReference type="EMBL" id="HIS24908.1"/>
    </source>
</evidence>
<name>A0A9D1ENV6_9FIRM</name>
<proteinExistence type="predicted"/>
<protein>
    <recommendedName>
        <fullName evidence="2">DUF6591 domain-containing protein</fullName>
    </recommendedName>
</protein>
<feature type="signal peptide" evidence="1">
    <location>
        <begin position="1"/>
        <end position="27"/>
    </location>
</feature>
<feature type="chain" id="PRO_5038954552" description="DUF6591 domain-containing protein" evidence="1">
    <location>
        <begin position="28"/>
        <end position="160"/>
    </location>
</feature>
<keyword evidence="1" id="KW-0732">Signal</keyword>
<evidence type="ECO:0000313" key="4">
    <source>
        <dbReference type="Proteomes" id="UP000823982"/>
    </source>
</evidence>
<reference evidence="3" key="1">
    <citation type="submission" date="2020-10" db="EMBL/GenBank/DDBJ databases">
        <authorList>
            <person name="Gilroy R."/>
        </authorList>
    </citation>
    <scope>NUCLEOTIDE SEQUENCE</scope>
    <source>
        <strain evidence="3">CHK157-1446</strain>
    </source>
</reference>
<dbReference type="Proteomes" id="UP000823982">
    <property type="component" value="Unassembled WGS sequence"/>
</dbReference>
<comment type="caution">
    <text evidence="3">The sequence shown here is derived from an EMBL/GenBank/DDBJ whole genome shotgun (WGS) entry which is preliminary data.</text>
</comment>
<dbReference type="InterPro" id="IPR046526">
    <property type="entry name" value="DUF6591"/>
</dbReference>
<dbReference type="EMBL" id="DVIR01000056">
    <property type="protein sequence ID" value="HIS24908.1"/>
    <property type="molecule type" value="Genomic_DNA"/>
</dbReference>
<sequence>MKSIKNRLSAHMALLVVAAAACMLLSAGCDSLQVVQGAQYTYLTPDLSKVTTEYTSEWPENEFTALIPKPDFGRTVSVMDMSEYKRFVVLLTDVEDGELEGYLDSLPDAGFYKMEYSSNDVSVGAMYQNDDGVVLSIAGSSGSMGIMISVPDSPDGGSAD</sequence>
<organism evidence="3 4">
    <name type="scientific">Candidatus Faeciplasma gallinarum</name>
    <dbReference type="NCBI Taxonomy" id="2840799"/>
    <lineage>
        <taxon>Bacteria</taxon>
        <taxon>Bacillati</taxon>
        <taxon>Bacillota</taxon>
        <taxon>Clostridia</taxon>
        <taxon>Eubacteriales</taxon>
        <taxon>Oscillospiraceae</taxon>
        <taxon>Oscillospiraceae incertae sedis</taxon>
        <taxon>Candidatus Faeciplasma</taxon>
    </lineage>
</organism>
<dbReference type="AlphaFoldDB" id="A0A9D1ENV6"/>
<feature type="domain" description="DUF6591" evidence="2">
    <location>
        <begin position="56"/>
        <end position="155"/>
    </location>
</feature>